<keyword evidence="5" id="KW-0969">Cilium</keyword>
<evidence type="ECO:0000256" key="2">
    <source>
        <dbReference type="ARBA" id="ARBA00004245"/>
    </source>
</evidence>
<evidence type="ECO:0000256" key="4">
    <source>
        <dbReference type="ARBA" id="ARBA00022490"/>
    </source>
</evidence>
<dbReference type="InterPro" id="IPR014003">
    <property type="entry name" value="BBS5_PH"/>
</dbReference>
<evidence type="ECO:0000256" key="7">
    <source>
        <dbReference type="ARBA" id="ARBA00023273"/>
    </source>
</evidence>
<dbReference type="Proteomes" id="UP000001307">
    <property type="component" value="Unassembled WGS sequence"/>
</dbReference>
<evidence type="ECO:0000256" key="3">
    <source>
        <dbReference type="ARBA" id="ARBA00005822"/>
    </source>
</evidence>
<reference evidence="9" key="1">
    <citation type="journal article" date="2010" name="Science">
        <title>Plasticity of animal genome architecture unmasked by rapid evolution of a pelagic tunicate.</title>
        <authorList>
            <person name="Denoeud F."/>
            <person name="Henriet S."/>
            <person name="Mungpakdee S."/>
            <person name="Aury J.M."/>
            <person name="Da Silva C."/>
            <person name="Brinkmann H."/>
            <person name="Mikhaleva J."/>
            <person name="Olsen L.C."/>
            <person name="Jubin C."/>
            <person name="Canestro C."/>
            <person name="Bouquet J.M."/>
            <person name="Danks G."/>
            <person name="Poulain J."/>
            <person name="Campsteijn C."/>
            <person name="Adamski M."/>
            <person name="Cross I."/>
            <person name="Yadetie F."/>
            <person name="Muffato M."/>
            <person name="Louis A."/>
            <person name="Butcher S."/>
            <person name="Tsagkogeorga G."/>
            <person name="Konrad A."/>
            <person name="Singh S."/>
            <person name="Jensen M.F."/>
            <person name="Cong E.H."/>
            <person name="Eikeseth-Otteraa H."/>
            <person name="Noel B."/>
            <person name="Anthouard V."/>
            <person name="Porcel B.M."/>
            <person name="Kachouri-Lafond R."/>
            <person name="Nishino A."/>
            <person name="Ugolini M."/>
            <person name="Chourrout P."/>
            <person name="Nishida H."/>
            <person name="Aasland R."/>
            <person name="Huzurbazar S."/>
            <person name="Westhof E."/>
            <person name="Delsuc F."/>
            <person name="Lehrach H."/>
            <person name="Reinhardt R."/>
            <person name="Weissenbach J."/>
            <person name="Roy S.W."/>
            <person name="Artiguenave F."/>
            <person name="Postlethwait J.H."/>
            <person name="Manak J.R."/>
            <person name="Thompson E.M."/>
            <person name="Jaillon O."/>
            <person name="Du Pasquier L."/>
            <person name="Boudinot P."/>
            <person name="Liberles D.A."/>
            <person name="Volff J.N."/>
            <person name="Philippe H."/>
            <person name="Lenhard B."/>
            <person name="Roest Crollius H."/>
            <person name="Wincker P."/>
            <person name="Chourrout D."/>
        </authorList>
    </citation>
    <scope>NUCLEOTIDE SEQUENCE [LARGE SCALE GENOMIC DNA]</scope>
</reference>
<protein>
    <recommendedName>
        <fullName evidence="8">BBSome complex member BBS5 PH domain-containing protein</fullName>
    </recommendedName>
</protein>
<dbReference type="PANTHER" id="PTHR21351">
    <property type="entry name" value="BARDET-BIEDL SYNDROME PROTEIN 5"/>
    <property type="match status" value="1"/>
</dbReference>
<dbReference type="Pfam" id="PF07289">
    <property type="entry name" value="BBL5"/>
    <property type="match status" value="1"/>
</dbReference>
<dbReference type="InterPro" id="IPR006606">
    <property type="entry name" value="BBL5"/>
</dbReference>
<evidence type="ECO:0000313" key="10">
    <source>
        <dbReference type="EMBL" id="CBY36943.1"/>
    </source>
</evidence>
<sequence>MILWQDREVRFDIEPEEVKERPGEEFLAIFNPVEDTKGNNGMRGILKISNLRVVWITPRTNSLNLSIGLKSVVDVKKKNTQSKLRGVITALHLTAKGPSTRYEFIFTCVEPKNPEGTSNVRDSRLFDTIEKILFAYRTSMFYREVNLRTVLFEKETFKLLDHERVYQEIPGVWNLSADQGNLGSFIFTTVRIIWYAENNRMHNVSMPWCQMEVVKISPSKFGVAFVIKSSSSSGKYTLGFRIDPEEKMREIAKQAAQLFKAHIASPEFGVRERKVRQTNLSEGTFDEDIEITKSAFDPRKIYGSGEETEETEFIEDLGLLFQKLPDGVTLEDLWEFRN</sequence>
<proteinExistence type="inferred from homology"/>
<evidence type="ECO:0000259" key="8">
    <source>
        <dbReference type="SMART" id="SM00683"/>
    </source>
</evidence>
<evidence type="ECO:0000256" key="5">
    <source>
        <dbReference type="ARBA" id="ARBA00023069"/>
    </source>
</evidence>
<comment type="subcellular location">
    <subcellularLocation>
        <location evidence="1">Cell projection</location>
        <location evidence="1">Cilium</location>
    </subcellularLocation>
    <subcellularLocation>
        <location evidence="2">Cytoplasm</location>
        <location evidence="2">Cytoskeleton</location>
    </subcellularLocation>
</comment>
<dbReference type="Proteomes" id="UP000011014">
    <property type="component" value="Unassembled WGS sequence"/>
</dbReference>
<evidence type="ECO:0000313" key="9">
    <source>
        <dbReference type="EMBL" id="CBY21436.1"/>
    </source>
</evidence>
<dbReference type="EMBL" id="FN653017">
    <property type="protein sequence ID" value="CBY21436.1"/>
    <property type="molecule type" value="Genomic_DNA"/>
</dbReference>
<dbReference type="InParanoid" id="E4WWD2"/>
<keyword evidence="7" id="KW-0966">Cell projection</keyword>
<comment type="similarity">
    <text evidence="3">Belongs to the BBS5 family.</text>
</comment>
<keyword evidence="6" id="KW-0206">Cytoskeleton</keyword>
<dbReference type="GO" id="GO:0060271">
    <property type="term" value="P:cilium assembly"/>
    <property type="evidence" value="ECO:0007669"/>
    <property type="project" value="TreeGrafter"/>
</dbReference>
<name>E4WWD2_OIKDI</name>
<dbReference type="GO" id="GO:0036064">
    <property type="term" value="C:ciliary basal body"/>
    <property type="evidence" value="ECO:0007669"/>
    <property type="project" value="TreeGrafter"/>
</dbReference>
<keyword evidence="11" id="KW-1185">Reference proteome</keyword>
<dbReference type="PANTHER" id="PTHR21351:SF0">
    <property type="entry name" value="BARDET-BIEDL SYNDROME 5 PROTEIN"/>
    <property type="match status" value="1"/>
</dbReference>
<dbReference type="OrthoDB" id="10261999at2759"/>
<dbReference type="AlphaFoldDB" id="E4WWD2"/>
<accession>E4WWD2</accession>
<dbReference type="GO" id="GO:0032266">
    <property type="term" value="F:phosphatidylinositol-3-phosphate binding"/>
    <property type="evidence" value="ECO:0007669"/>
    <property type="project" value="TreeGrafter"/>
</dbReference>
<dbReference type="SMART" id="SM00683">
    <property type="entry name" value="DM16"/>
    <property type="match status" value="2"/>
</dbReference>
<organism evidence="9">
    <name type="scientific">Oikopleura dioica</name>
    <name type="common">Tunicate</name>
    <dbReference type="NCBI Taxonomy" id="34765"/>
    <lineage>
        <taxon>Eukaryota</taxon>
        <taxon>Metazoa</taxon>
        <taxon>Chordata</taxon>
        <taxon>Tunicata</taxon>
        <taxon>Appendicularia</taxon>
        <taxon>Copelata</taxon>
        <taxon>Oikopleuridae</taxon>
        <taxon>Oikopleura</taxon>
    </lineage>
</organism>
<keyword evidence="4" id="KW-0963">Cytoplasm</keyword>
<gene>
    <name evidence="9" type="ORF">GSOID_T00009203001</name>
    <name evidence="10" type="ORF">GSOID_T00030005001</name>
</gene>
<evidence type="ECO:0000313" key="11">
    <source>
        <dbReference type="Proteomes" id="UP000001307"/>
    </source>
</evidence>
<feature type="domain" description="BBSome complex member BBS5 PH" evidence="8">
    <location>
        <begin position="163"/>
        <end position="217"/>
    </location>
</feature>
<feature type="domain" description="BBSome complex member BBS5 PH" evidence="8">
    <location>
        <begin position="24"/>
        <end position="78"/>
    </location>
</feature>
<dbReference type="EMBL" id="FN654873">
    <property type="protein sequence ID" value="CBY36943.1"/>
    <property type="molecule type" value="Genomic_DNA"/>
</dbReference>
<evidence type="ECO:0000256" key="6">
    <source>
        <dbReference type="ARBA" id="ARBA00023212"/>
    </source>
</evidence>
<evidence type="ECO:0000256" key="1">
    <source>
        <dbReference type="ARBA" id="ARBA00004138"/>
    </source>
</evidence>
<dbReference type="GO" id="GO:0034464">
    <property type="term" value="C:BBSome"/>
    <property type="evidence" value="ECO:0007669"/>
    <property type="project" value="InterPro"/>
</dbReference>
<dbReference type="FunCoup" id="E4WWD2">
    <property type="interactions" value="21"/>
</dbReference>